<organism evidence="1">
    <name type="scientific">Brassica napus</name>
    <name type="common">Rape</name>
    <dbReference type="NCBI Taxonomy" id="3708"/>
    <lineage>
        <taxon>Eukaryota</taxon>
        <taxon>Viridiplantae</taxon>
        <taxon>Streptophyta</taxon>
        <taxon>Embryophyta</taxon>
        <taxon>Tracheophyta</taxon>
        <taxon>Spermatophyta</taxon>
        <taxon>Magnoliopsida</taxon>
        <taxon>eudicotyledons</taxon>
        <taxon>Gunneridae</taxon>
        <taxon>Pentapetalae</taxon>
        <taxon>rosids</taxon>
        <taxon>malvids</taxon>
        <taxon>Brassicales</taxon>
        <taxon>Brassicaceae</taxon>
        <taxon>Brassiceae</taxon>
        <taxon>Brassica</taxon>
    </lineage>
</organism>
<gene>
    <name evidence="1" type="ORF">DARMORV10_A06P34450.1</name>
</gene>
<accession>A0A816T6G2</accession>
<dbReference type="Proteomes" id="UP001295469">
    <property type="component" value="Chromosome A06"/>
</dbReference>
<evidence type="ECO:0000313" key="1">
    <source>
        <dbReference type="EMBL" id="CAF2088651.1"/>
    </source>
</evidence>
<reference evidence="1" key="1">
    <citation type="submission" date="2021-01" db="EMBL/GenBank/DDBJ databases">
        <authorList>
            <consortium name="Genoscope - CEA"/>
            <person name="William W."/>
        </authorList>
    </citation>
    <scope>NUCLEOTIDE SEQUENCE</scope>
</reference>
<protein>
    <submittedName>
        <fullName evidence="1">(rape) hypothetical protein</fullName>
    </submittedName>
</protein>
<proteinExistence type="predicted"/>
<dbReference type="AlphaFoldDB" id="A0A816T6G2"/>
<name>A0A816T6G2_BRANA</name>
<sequence length="90" mass="10719">MQGYKMSFWKRITSLHLYVSGSSEKEETRVRGAMGEWRLEMLHLFLTCTPMSKVISCFSLKRLTAEPYSAYDLLFFLNRFAMKAYVMFFY</sequence>
<dbReference type="EMBL" id="HG994360">
    <property type="protein sequence ID" value="CAF2088651.1"/>
    <property type="molecule type" value="Genomic_DNA"/>
</dbReference>